<sequence length="517" mass="58321">MLTLQHFSSPPPKNKITVCENEGQLRSHPLSEAKQKMLEWLGNYNIDVHIGQENARSAYSKYDAKDAFSAHTETLWQRFIAAYYEEGFLIALRHIPLEERDINPLLRKGSLFILKLVENFQKAKHYLSSPSRAPSVHSLDSSFIQASSKLVVNLAWHPHTPTLAVVYADDTIRVFGKNRSLTPLLKHRMQKNISQVQWMPYCASILAVGCQSGTLLWTLDPVSVVTRPSGSCLSLLAHQAALPLTSLSWHPKGITLASVGGKGKELNCLGYSYRRILHSSFWNCNLYIYGELGSKWKQAIGRHVNSCYQVSFVLQIRTYVKNQQNWFLMVFETRNWSFERWSLSFPLQSAVWASNGRILLFVTTKEPFLFCLTFSDEQDGVGGALVATQVADLSATVVPCEDGDEVRGFIKGEPGQIPIHISFQNNVSNGAVLTTVWSGGEVNHLPLRYISHEYRDIGTFSQQNRSYVNTPPSPSFNQSHVYGGGLGPSFPMRFFHPTAVYISFERIKVRVRHNILI</sequence>
<dbReference type="EMBL" id="SEYY01008912">
    <property type="protein sequence ID" value="KAB7501975.1"/>
    <property type="molecule type" value="Genomic_DNA"/>
</dbReference>
<dbReference type="PANTHER" id="PTHR14494:SF0">
    <property type="entry name" value="ALADIN"/>
    <property type="match status" value="1"/>
</dbReference>
<keyword evidence="2" id="KW-1185">Reference proteome</keyword>
<evidence type="ECO:0000313" key="1">
    <source>
        <dbReference type="EMBL" id="KAB7501975.1"/>
    </source>
</evidence>
<dbReference type="GO" id="GO:0005643">
    <property type="term" value="C:nuclear pore"/>
    <property type="evidence" value="ECO:0007669"/>
    <property type="project" value="TreeGrafter"/>
</dbReference>
<organism evidence="1 2">
    <name type="scientific">Armadillidium nasatum</name>
    <dbReference type="NCBI Taxonomy" id="96803"/>
    <lineage>
        <taxon>Eukaryota</taxon>
        <taxon>Metazoa</taxon>
        <taxon>Ecdysozoa</taxon>
        <taxon>Arthropoda</taxon>
        <taxon>Crustacea</taxon>
        <taxon>Multicrustacea</taxon>
        <taxon>Malacostraca</taxon>
        <taxon>Eumalacostraca</taxon>
        <taxon>Peracarida</taxon>
        <taxon>Isopoda</taxon>
        <taxon>Oniscidea</taxon>
        <taxon>Crinocheta</taxon>
        <taxon>Armadillidiidae</taxon>
        <taxon>Armadillidium</taxon>
    </lineage>
</organism>
<gene>
    <name evidence="1" type="primary">AAAS</name>
    <name evidence="1" type="ORF">Anas_01247</name>
</gene>
<comment type="caution">
    <text evidence="1">The sequence shown here is derived from an EMBL/GenBank/DDBJ whole genome shotgun (WGS) entry which is preliminary data.</text>
</comment>
<dbReference type="OrthoDB" id="411991at2759"/>
<dbReference type="InterPro" id="IPR045139">
    <property type="entry name" value="Aladin"/>
</dbReference>
<proteinExistence type="predicted"/>
<dbReference type="SUPFAM" id="SSF50978">
    <property type="entry name" value="WD40 repeat-like"/>
    <property type="match status" value="1"/>
</dbReference>
<dbReference type="InterPro" id="IPR036322">
    <property type="entry name" value="WD40_repeat_dom_sf"/>
</dbReference>
<accession>A0A5N5TA60</accession>
<dbReference type="AlphaFoldDB" id="A0A5N5TA60"/>
<dbReference type="InterPro" id="IPR015943">
    <property type="entry name" value="WD40/YVTN_repeat-like_dom_sf"/>
</dbReference>
<dbReference type="Proteomes" id="UP000326759">
    <property type="component" value="Unassembled WGS sequence"/>
</dbReference>
<dbReference type="Gene3D" id="2.130.10.10">
    <property type="entry name" value="YVTN repeat-like/Quinoprotein amine dehydrogenase"/>
    <property type="match status" value="1"/>
</dbReference>
<protein>
    <submittedName>
        <fullName evidence="1">Aladin</fullName>
    </submittedName>
</protein>
<reference evidence="1 2" key="1">
    <citation type="journal article" date="2019" name="PLoS Biol.">
        <title>Sex chromosomes control vertical transmission of feminizing Wolbachia symbionts in an isopod.</title>
        <authorList>
            <person name="Becking T."/>
            <person name="Chebbi M.A."/>
            <person name="Giraud I."/>
            <person name="Moumen B."/>
            <person name="Laverre T."/>
            <person name="Caubet Y."/>
            <person name="Peccoud J."/>
            <person name="Gilbert C."/>
            <person name="Cordaux R."/>
        </authorList>
    </citation>
    <scope>NUCLEOTIDE SEQUENCE [LARGE SCALE GENOMIC DNA]</scope>
    <source>
        <strain evidence="1">ANa2</strain>
        <tissue evidence="1">Whole body excluding digestive tract and cuticle</tissue>
    </source>
</reference>
<dbReference type="GO" id="GO:0006913">
    <property type="term" value="P:nucleocytoplasmic transport"/>
    <property type="evidence" value="ECO:0007669"/>
    <property type="project" value="TreeGrafter"/>
</dbReference>
<dbReference type="PANTHER" id="PTHR14494">
    <property type="entry name" value="ALADIN/ADRACALIN/AAAS"/>
    <property type="match status" value="1"/>
</dbReference>
<evidence type="ECO:0000313" key="2">
    <source>
        <dbReference type="Proteomes" id="UP000326759"/>
    </source>
</evidence>
<name>A0A5N5TA60_9CRUS</name>